<sequence>MGKLPGKLRGICGSLLIALGVTQLYSFISVIVGYFSAAENSFVIVWNYWVILVFGLALFASGIGLIRKEKYHFISTIFVLLFTIFQGFSVYYYQLRVLAEIQKNAPFEWSGTILFASGLLVLITLLIAPKFNANEVMADQGWKTKWRYAAGFFSLVGAVTSIFAAITIFKQLHSDSIKEGYLFTMPLDGYFACFMAVIFILVMVLAWKKVSFILIGILMGASFILFTNYLSVTSWIDFAKDNLSITFGSNERQVFGMQFLMGASAFISSIFAYIAKK</sequence>
<gene>
    <name evidence="2" type="ORF">NT03LS_2469</name>
</gene>
<dbReference type="HOGENOM" id="CLU_914659_0_0_9"/>
<evidence type="ECO:0000256" key="1">
    <source>
        <dbReference type="SAM" id="Phobius"/>
    </source>
</evidence>
<keyword evidence="1" id="KW-1133">Transmembrane helix</keyword>
<feature type="transmembrane region" description="Helical" evidence="1">
    <location>
        <begin position="46"/>
        <end position="66"/>
    </location>
</feature>
<comment type="caution">
    <text evidence="2">The sequence shown here is derived from an EMBL/GenBank/DDBJ whole genome shotgun (WGS) entry which is preliminary data.</text>
</comment>
<feature type="transmembrane region" description="Helical" evidence="1">
    <location>
        <begin position="109"/>
        <end position="128"/>
    </location>
</feature>
<dbReference type="AlphaFoldDB" id="E3ZSI2"/>
<keyword evidence="1" id="KW-0812">Transmembrane</keyword>
<keyword evidence="1" id="KW-0472">Membrane</keyword>
<feature type="transmembrane region" description="Helical" evidence="1">
    <location>
        <begin position="214"/>
        <end position="236"/>
    </location>
</feature>
<organism evidence="2">
    <name type="scientific">Listeria seeligeri FSL N1-067</name>
    <dbReference type="NCBI Taxonomy" id="702453"/>
    <lineage>
        <taxon>Bacteria</taxon>
        <taxon>Bacillati</taxon>
        <taxon>Bacillota</taxon>
        <taxon>Bacilli</taxon>
        <taxon>Bacillales</taxon>
        <taxon>Listeriaceae</taxon>
        <taxon>Listeria</taxon>
    </lineage>
</organism>
<feature type="transmembrane region" description="Helical" evidence="1">
    <location>
        <begin position="189"/>
        <end position="207"/>
    </location>
</feature>
<evidence type="ECO:0000313" key="2">
    <source>
        <dbReference type="EMBL" id="EFR99413.1"/>
    </source>
</evidence>
<dbReference type="Proteomes" id="UP000004302">
    <property type="component" value="Chromosome"/>
</dbReference>
<feature type="transmembrane region" description="Helical" evidence="1">
    <location>
        <begin position="12"/>
        <end position="34"/>
    </location>
</feature>
<dbReference type="EMBL" id="ADXJ01000825">
    <property type="protein sequence ID" value="EFR99413.1"/>
    <property type="molecule type" value="Genomic_DNA"/>
</dbReference>
<feature type="transmembrane region" description="Helical" evidence="1">
    <location>
        <begin position="73"/>
        <end position="93"/>
    </location>
</feature>
<feature type="transmembrane region" description="Helical" evidence="1">
    <location>
        <begin position="256"/>
        <end position="275"/>
    </location>
</feature>
<reference evidence="2" key="1">
    <citation type="journal article" date="2010" name="Microbiol. Resour. Announc.">
        <title>Comparative genomics of the bacterial genus Listeria: Genome evolution is characterized by limited gene acquisition and limited gene loss.</title>
        <authorList>
            <person name="den Bakker H.C."/>
            <person name="Cummings C.A."/>
            <person name="Ferreira V."/>
            <person name="Vatta P."/>
            <person name="Orsi R.H."/>
            <person name="Degoricija L."/>
            <person name="Barker M."/>
            <person name="Petrauskene O."/>
            <person name="Furtado M.R."/>
            <person name="Wiedmann M."/>
        </authorList>
    </citation>
    <scope>NUCLEOTIDE SEQUENCE [LARGE SCALE GENOMIC DNA]</scope>
    <source>
        <strain evidence="2">FSL N1-067</strain>
    </source>
</reference>
<dbReference type="PATRIC" id="fig|702453.3.peg.2066"/>
<name>E3ZSI2_LISSE</name>
<feature type="transmembrane region" description="Helical" evidence="1">
    <location>
        <begin position="148"/>
        <end position="169"/>
    </location>
</feature>
<accession>E3ZSI2</accession>
<proteinExistence type="predicted"/>
<protein>
    <submittedName>
        <fullName evidence="2">Membrane protein, putative</fullName>
    </submittedName>
</protein>